<feature type="domain" description="Rad50/SbcC-type AAA" evidence="2">
    <location>
        <begin position="8"/>
        <end position="262"/>
    </location>
</feature>
<feature type="coiled-coil region" evidence="1">
    <location>
        <begin position="244"/>
        <end position="271"/>
    </location>
</feature>
<dbReference type="Gene3D" id="3.40.50.300">
    <property type="entry name" value="P-loop containing nucleotide triphosphate hydrolases"/>
    <property type="match status" value="1"/>
</dbReference>
<feature type="coiled-coil region" evidence="1">
    <location>
        <begin position="395"/>
        <end position="453"/>
    </location>
</feature>
<comment type="caution">
    <text evidence="3">The sequence shown here is derived from an EMBL/GenBank/DDBJ whole genome shotgun (WGS) entry which is preliminary data.</text>
</comment>
<proteinExistence type="predicted"/>
<dbReference type="PANTHER" id="PTHR32114">
    <property type="entry name" value="ABC TRANSPORTER ABCH.3"/>
    <property type="match status" value="1"/>
</dbReference>
<evidence type="ECO:0000259" key="2">
    <source>
        <dbReference type="Pfam" id="PF13476"/>
    </source>
</evidence>
<dbReference type="Pfam" id="PF13476">
    <property type="entry name" value="AAA_23"/>
    <property type="match status" value="1"/>
</dbReference>
<sequence>MRTIKLKSLSLVNFKGIRSLNIGFSDAETLVAGENGTGKTTVFDSFLWLLFGKDSTGRSDSNFNIKTLDSDGKPILHLEHSVTGVLSVDGKTVTLQRCYVENWVKPRGTTEESLKNHATEFYLNGVKLATKKEYDSEVAAIIPEDVFRMITNPFYFTSMKPEAQKEILLDMVGTLTDQDVAQTKPEYLELLAQLSGRSIAQYAKEVAAKKKACKDELSVIPSQIETARKLMPEEEDWVAIDSEIEDKNARIQQIEEQIADKSKLNEQEYQRKAFIQKQIGEKRLQLNSRMNEIATEANKGRNEASLKLNELEYSLRTEKASLDRKRQSVADMDIEIEKLNTKLSALRGEFSFISKEELTYNEGEFICPTCKRPLEIEDIEAKQREMQANFNANKAARLKANKEAGMAKKQRLEEMQGLKDRTNAEIEELEQKIERINADIQQAKASIPEAQNVEAMIASDRTCIDIKNEIVELENQLKVDAKIVDVSELQSEKRTLNEAVQGLYKRLANREQIGRAEKEIASLEEKRIANNQKLADLEKWEFTALQFQKDKDAELLKRINGMFRYVSFSFVNEQLNGGEKLTCVCTVNGTPFLDVNNAGQINAGIDIINAICTAKGVSAPIFVDNAESVNQIIPSLSQIIRLVVTTDKELTIK</sequence>
<dbReference type="PATRIC" id="fig|1339327.3.peg.5002"/>
<gene>
    <name evidence="3" type="ORF">M136_4517</name>
</gene>
<dbReference type="InterPro" id="IPR038729">
    <property type="entry name" value="Rad50/SbcC_AAA"/>
</dbReference>
<protein>
    <submittedName>
        <fullName evidence="3">AAA domain protein</fullName>
    </submittedName>
</protein>
<reference evidence="3 4" key="1">
    <citation type="submission" date="2014-02" db="EMBL/GenBank/DDBJ databases">
        <authorList>
            <person name="Sears C."/>
            <person name="Carroll K."/>
            <person name="Sack B.R."/>
            <person name="Qadri F."/>
            <person name="Myers L.L."/>
            <person name="Chung G.-T."/>
            <person name="Escheverria P."/>
            <person name="Fraser C.M."/>
            <person name="Sadzewicz L."/>
            <person name="Shefchek K.A."/>
            <person name="Tallon L."/>
            <person name="Das S.P."/>
            <person name="Daugherty S."/>
            <person name="Mongodin E.F."/>
        </authorList>
    </citation>
    <scope>NUCLEOTIDE SEQUENCE [LARGE SCALE GENOMIC DNA]</scope>
    <source>
        <strain evidence="3 4">S36L11</strain>
    </source>
</reference>
<organism evidence="3 4">
    <name type="scientific">Bacteroides fragilis str. S36L11</name>
    <dbReference type="NCBI Taxonomy" id="1339327"/>
    <lineage>
        <taxon>Bacteria</taxon>
        <taxon>Pseudomonadati</taxon>
        <taxon>Bacteroidota</taxon>
        <taxon>Bacteroidia</taxon>
        <taxon>Bacteroidales</taxon>
        <taxon>Bacteroidaceae</taxon>
        <taxon>Bacteroides</taxon>
    </lineage>
</organism>
<dbReference type="SUPFAM" id="SSF52540">
    <property type="entry name" value="P-loop containing nucleoside triphosphate hydrolases"/>
    <property type="match status" value="1"/>
</dbReference>
<dbReference type="PANTHER" id="PTHR32114:SF2">
    <property type="entry name" value="ABC TRANSPORTER ABCH.3"/>
    <property type="match status" value="1"/>
</dbReference>
<evidence type="ECO:0000256" key="1">
    <source>
        <dbReference type="SAM" id="Coils"/>
    </source>
</evidence>
<dbReference type="RefSeq" id="WP_008642483.1">
    <property type="nucleotide sequence ID" value="NZ_JGDJ01000288.1"/>
</dbReference>
<feature type="coiled-coil region" evidence="1">
    <location>
        <begin position="486"/>
        <end position="533"/>
    </location>
</feature>
<name>A0A015WWS2_BACFG</name>
<evidence type="ECO:0000313" key="4">
    <source>
        <dbReference type="Proteomes" id="UP000022082"/>
    </source>
</evidence>
<evidence type="ECO:0000313" key="3">
    <source>
        <dbReference type="EMBL" id="EXZ26380.1"/>
    </source>
</evidence>
<dbReference type="AlphaFoldDB" id="A0A015WWS2"/>
<dbReference type="InterPro" id="IPR027417">
    <property type="entry name" value="P-loop_NTPase"/>
</dbReference>
<dbReference type="EMBL" id="JGDJ01000288">
    <property type="protein sequence ID" value="EXZ26380.1"/>
    <property type="molecule type" value="Genomic_DNA"/>
</dbReference>
<accession>A0A015WWS2</accession>
<dbReference type="SUPFAM" id="SSF75712">
    <property type="entry name" value="Rad50 coiled-coil Zn hook"/>
    <property type="match status" value="1"/>
</dbReference>
<dbReference type="Proteomes" id="UP000022082">
    <property type="component" value="Unassembled WGS sequence"/>
</dbReference>
<feature type="coiled-coil region" evidence="1">
    <location>
        <begin position="322"/>
        <end position="349"/>
    </location>
</feature>
<keyword evidence="1" id="KW-0175">Coiled coil</keyword>